<dbReference type="GO" id="GO:0031176">
    <property type="term" value="F:endo-1,4-beta-xylanase activity"/>
    <property type="evidence" value="ECO:0007669"/>
    <property type="project" value="UniProtKB-EC"/>
</dbReference>
<dbReference type="PROSITE" id="PS51257">
    <property type="entry name" value="PROKAR_LIPOPROTEIN"/>
    <property type="match status" value="1"/>
</dbReference>
<dbReference type="Gene3D" id="3.40.50.1820">
    <property type="entry name" value="alpha/beta hydrolase"/>
    <property type="match status" value="1"/>
</dbReference>
<dbReference type="EMBL" id="CAKMMF010000020">
    <property type="protein sequence ID" value="CAH1212616.1"/>
    <property type="molecule type" value="Genomic_DNA"/>
</dbReference>
<dbReference type="PANTHER" id="PTHR48098">
    <property type="entry name" value="ENTEROCHELIN ESTERASE-RELATED"/>
    <property type="match status" value="1"/>
</dbReference>
<feature type="signal peptide" evidence="1">
    <location>
        <begin position="1"/>
        <end position="21"/>
    </location>
</feature>
<dbReference type="RefSeq" id="WP_236343942.1">
    <property type="nucleotide sequence ID" value="NZ_CAKMMF010000020.1"/>
</dbReference>
<gene>
    <name evidence="2" type="primary">xynZ</name>
    <name evidence="2" type="ORF">PAECIP111893_03569</name>
</gene>
<dbReference type="EC" id="3.2.1.8" evidence="2"/>
<dbReference type="InterPro" id="IPR029058">
    <property type="entry name" value="AB_hydrolase_fold"/>
</dbReference>
<accession>A0ABM9CFJ2</accession>
<name>A0ABM9CFJ2_9BACL</name>
<evidence type="ECO:0000313" key="3">
    <source>
        <dbReference type="Proteomes" id="UP000838686"/>
    </source>
</evidence>
<dbReference type="InterPro" id="IPR000801">
    <property type="entry name" value="Esterase-like"/>
</dbReference>
<keyword evidence="1" id="KW-0732">Signal</keyword>
<keyword evidence="2" id="KW-0378">Hydrolase</keyword>
<evidence type="ECO:0000313" key="2">
    <source>
        <dbReference type="EMBL" id="CAH1212616.1"/>
    </source>
</evidence>
<dbReference type="Pfam" id="PF00756">
    <property type="entry name" value="Esterase"/>
    <property type="match status" value="1"/>
</dbReference>
<dbReference type="SUPFAM" id="SSF53474">
    <property type="entry name" value="alpha/beta-Hydrolases"/>
    <property type="match status" value="1"/>
</dbReference>
<proteinExistence type="predicted"/>
<evidence type="ECO:0000256" key="1">
    <source>
        <dbReference type="SAM" id="SignalP"/>
    </source>
</evidence>
<organism evidence="2 3">
    <name type="scientific">Paenibacillus plantiphilus</name>
    <dbReference type="NCBI Taxonomy" id="2905650"/>
    <lineage>
        <taxon>Bacteria</taxon>
        <taxon>Bacillati</taxon>
        <taxon>Bacillota</taxon>
        <taxon>Bacilli</taxon>
        <taxon>Bacillales</taxon>
        <taxon>Paenibacillaceae</taxon>
        <taxon>Paenibacillus</taxon>
    </lineage>
</organism>
<protein>
    <submittedName>
        <fullName evidence="2">Endo-1,4-beta-xylanase Z</fullName>
        <ecNumber evidence="2">3.2.1.8</ecNumber>
    </submittedName>
</protein>
<dbReference type="InterPro" id="IPR050583">
    <property type="entry name" value="Mycobacterial_A85_antigen"/>
</dbReference>
<keyword evidence="3" id="KW-1185">Reference proteome</keyword>
<sequence>MRKWLCAIIINIVLVITGGCAQPQNNVDESPPIEAAAQTSLEPEKNDLGNGPVWNKEVFYSESLQKEMDVNVYLPPGYTNSESYPVLYLLHGFAGNYQDWIPQSGLPRIADRLIRNGKIKPVIVVSPQIDTSFGINSNDGPATVNMIGVSEGLYEDYIAQDLRKFIEKNYAAATDSESRYIGGISMGGFGALHIAFRNPELYSRVGGHSASLWLEDSEDFYDQKLWAFGDKDTKRKRDPLELAEYADLSAMEVYLDCGSYDAFAPRSAKLYEVLAERGVSTELHIQEGGHSGEYWSRHVEDYLLFYAK</sequence>
<comment type="caution">
    <text evidence="2">The sequence shown here is derived from an EMBL/GenBank/DDBJ whole genome shotgun (WGS) entry which is preliminary data.</text>
</comment>
<reference evidence="2" key="1">
    <citation type="submission" date="2022-01" db="EMBL/GenBank/DDBJ databases">
        <authorList>
            <person name="Criscuolo A."/>
        </authorList>
    </citation>
    <scope>NUCLEOTIDE SEQUENCE</scope>
    <source>
        <strain evidence="2">CIP111893</strain>
    </source>
</reference>
<keyword evidence="2" id="KW-0326">Glycosidase</keyword>
<dbReference type="Proteomes" id="UP000838686">
    <property type="component" value="Unassembled WGS sequence"/>
</dbReference>
<feature type="chain" id="PRO_5047198041" evidence="1">
    <location>
        <begin position="22"/>
        <end position="308"/>
    </location>
</feature>